<feature type="compositionally biased region" description="Polar residues" evidence="2">
    <location>
        <begin position="50"/>
        <end position="59"/>
    </location>
</feature>
<evidence type="ECO:0000256" key="2">
    <source>
        <dbReference type="SAM" id="MobiDB-lite"/>
    </source>
</evidence>
<dbReference type="Bgee" id="ENSXETG00000020928">
    <property type="expression patterns" value="Expressed in 2-cell stage embryo and 13 other cell types or tissues"/>
</dbReference>
<organism evidence="3">
    <name type="scientific">Xenopus tropicalis</name>
    <name type="common">Western clawed frog</name>
    <name type="synonym">Silurana tropicalis</name>
    <dbReference type="NCBI Taxonomy" id="8364"/>
    <lineage>
        <taxon>Eukaryota</taxon>
        <taxon>Metazoa</taxon>
        <taxon>Chordata</taxon>
        <taxon>Craniata</taxon>
        <taxon>Vertebrata</taxon>
        <taxon>Euteleostomi</taxon>
        <taxon>Amphibia</taxon>
        <taxon>Batrachia</taxon>
        <taxon>Anura</taxon>
        <taxon>Pipoidea</taxon>
        <taxon>Pipidae</taxon>
        <taxon>Xenopodinae</taxon>
        <taxon>Xenopus</taxon>
        <taxon>Silurana</taxon>
    </lineage>
</organism>
<feature type="coiled-coil region" evidence="1">
    <location>
        <begin position="146"/>
        <end position="180"/>
    </location>
</feature>
<dbReference type="Ensembl" id="ENSXETT00000118243">
    <property type="protein sequence ID" value="ENSXETP00000117720"/>
    <property type="gene ID" value="ENSXETG00000020928"/>
</dbReference>
<accession>A0A803KBC9</accession>
<dbReference type="FunCoup" id="A0A803KBC9">
    <property type="interactions" value="2387"/>
</dbReference>
<proteinExistence type="predicted"/>
<dbReference type="GO" id="GO:0000077">
    <property type="term" value="P:DNA damage checkpoint signaling"/>
    <property type="evidence" value="ECO:0007669"/>
    <property type="project" value="InterPro"/>
</dbReference>
<dbReference type="Xenbase" id="XB-GENE-493757">
    <property type="gene designation" value="atrip"/>
</dbReference>
<feature type="region of interest" description="Disordered" evidence="2">
    <location>
        <begin position="50"/>
        <end position="70"/>
    </location>
</feature>
<sequence length="815" mass="91096">MLVGYLCLSCNLRTFYWCIMSVNPLFANKKRESSILYNTACAQVGSSLSIPQGAQSTSYDRSRYPPPKRHRAANVDYKAMDDPFDDNEDFTADDLEEIDILASQAYTQDTGSTSIQKTFINNQPAYTLNATKPHSLSHRSEKEFHKDKYAVELEVLQAHHEDLKQKLKELQGEVLVKNGEIKVLRDSLRHTESNLEQQKISHVLMEKEKSQMQSERERELNKKMQSLQSELEFKDAEMNELRTKLQNCERSNRTAVPPVSPKNSPSIGLKSEACPSPQPGRKSFPTKESFCSDINLRTPTLISPQIGFRVPVTTKEPEVLPISAKAFSSLFYAERKNSQGSLLLNALMQQPISPGSLGLCHLLSSSTELFPGSPVRNTHSKNATSCSSVLSTAQCSALRDAQKLALTGLNAIAVGEVMPCKRETPKQSGLLHLNKLSPIAGAVHLLPLVEYHITAYCQAQHTSEKSGSGPSVTQSMSSSRTEQSLASSVEDILYHLVEPALASLGILYHLVFYSLEAVSSLLRCTTHSSEAEQESRTSKSNADVDCGDDQNCDIQCLHPLFDKLVQLLCFNVATCHRDTVWHQTLRVLVKLAENSSTELLSSFQHLLKKPALLLCLAIESPVSVAHMTVLLLAVLADHQKLSSLFCSCSETCILLALYTYITSGPDKSASESLWLRLEHEVVRFLTKLSVIGWNPINTTSETVCQCEREVVKAVVLMLHREWLGLRRLSLHLLTTTKNKVVQFLRDAVLLLHSLSQKDRNFHEHCLEVLHQYDQALPGVRALFKKVQVLKENEEYALDELCPPEVETEDEYMDCT</sequence>
<reference evidence="3" key="2">
    <citation type="submission" date="2021-03" db="UniProtKB">
        <authorList>
            <consortium name="Ensembl"/>
        </authorList>
    </citation>
    <scope>IDENTIFICATION</scope>
</reference>
<evidence type="ECO:0000313" key="3">
    <source>
        <dbReference type="Ensembl" id="ENSXETP00000117720"/>
    </source>
</evidence>
<dbReference type="InterPro" id="IPR033349">
    <property type="entry name" value="ATRIP"/>
</dbReference>
<dbReference type="InParanoid" id="A0A803KBC9"/>
<dbReference type="GeneTree" id="ENSGT00390000012850"/>
<evidence type="ECO:0000256" key="1">
    <source>
        <dbReference type="SAM" id="Coils"/>
    </source>
</evidence>
<feature type="region of interest" description="Disordered" evidence="2">
    <location>
        <begin position="250"/>
        <end position="286"/>
    </location>
</feature>
<dbReference type="PANTHER" id="PTHR28594:SF1">
    <property type="entry name" value="ATR-INTERACTING PROTEIN"/>
    <property type="match status" value="1"/>
</dbReference>
<protein>
    <submittedName>
        <fullName evidence="3">ATR-interacting protein</fullName>
    </submittedName>
</protein>
<reference evidence="3" key="1">
    <citation type="journal article" date="2010" name="Science">
        <title>The genome of the Western clawed frog Xenopus tropicalis.</title>
        <authorList>
            <person name="Hellsten U."/>
            <person name="Harland R.M."/>
            <person name="Gilchrist M.J."/>
            <person name="Hendrix D."/>
            <person name="Jurka J."/>
            <person name="Kapitonov V."/>
            <person name="Ovcharenko I."/>
            <person name="Putnam N.H."/>
            <person name="Shu S."/>
            <person name="Taher L."/>
            <person name="Blitz I.L."/>
            <person name="Blumberg B."/>
            <person name="Dichmann D.S."/>
            <person name="Dubchak I."/>
            <person name="Amaya E."/>
            <person name="Detter J.C."/>
            <person name="Fletcher R."/>
            <person name="Gerhard D.S."/>
            <person name="Goodstein D."/>
            <person name="Graves T."/>
            <person name="Grigoriev I.V."/>
            <person name="Grimwood J."/>
            <person name="Kawashima T."/>
            <person name="Lindquist E."/>
            <person name="Lucas S.M."/>
            <person name="Mead P.E."/>
            <person name="Mitros T."/>
            <person name="Ogino H."/>
            <person name="Ohta Y."/>
            <person name="Poliakov A.V."/>
            <person name="Pollet N."/>
            <person name="Robert J."/>
            <person name="Salamov A."/>
            <person name="Sater A.K."/>
            <person name="Schmutz J."/>
            <person name="Terry A."/>
            <person name="Vize P.D."/>
            <person name="Warren W.C."/>
            <person name="Wells D."/>
            <person name="Wills A."/>
            <person name="Wilson R.K."/>
            <person name="Zimmerman L.B."/>
            <person name="Zorn A.M."/>
            <person name="Grainger R."/>
            <person name="Grammer T."/>
            <person name="Khokha M.K."/>
            <person name="Richardson P.M."/>
            <person name="Rokhsar D.S."/>
        </authorList>
    </citation>
    <scope>NUCLEOTIDE SEQUENCE [LARGE SCALE GENOMIC DNA]</scope>
    <source>
        <strain evidence="3">Nigerian</strain>
    </source>
</reference>
<gene>
    <name evidence="3" type="primary">atrip</name>
</gene>
<dbReference type="PANTHER" id="PTHR28594">
    <property type="entry name" value="ATR-INTERACTING PROTEIN"/>
    <property type="match status" value="1"/>
</dbReference>
<keyword evidence="1" id="KW-0175">Coiled coil</keyword>
<name>A0A803KBC9_XENTR</name>
<dbReference type="AlphaFoldDB" id="A0A803KBC9"/>